<dbReference type="InterPro" id="IPR000944">
    <property type="entry name" value="Tscrpt_reg_Rrf2"/>
</dbReference>
<dbReference type="GO" id="GO:0003700">
    <property type="term" value="F:DNA-binding transcription factor activity"/>
    <property type="evidence" value="ECO:0007669"/>
    <property type="project" value="TreeGrafter"/>
</dbReference>
<gene>
    <name evidence="1" type="ORF">Unknown280_1450</name>
</gene>
<reference evidence="1" key="1">
    <citation type="journal article" date="2020" name="J. ISSAAS">
        <title>Lactobacilli and other gastrointestinal microbiota of Peromyscus leucopus, reservoir host for agents of Lyme disease and other zoonoses in North America.</title>
        <authorList>
            <person name="Milovic A."/>
            <person name="Bassam K."/>
            <person name="Shao H."/>
            <person name="Chatzistamou I."/>
            <person name="Tufts D.M."/>
            <person name="Diuk-Wasser M."/>
            <person name="Barbour A.G."/>
        </authorList>
    </citation>
    <scope>NUCLEOTIDE SEQUENCE</scope>
    <source>
        <strain evidence="1">LL50</strain>
    </source>
</reference>
<sequence>MKITSRFTIAVHTLLAINTFSKDRKTTSDFIASSVNVNPVVIRRTLSNLKAAGIVDVKAGSGGATIIKKLKDITLYDIYKAVECVDGGIFHFHENPNPKCPVGKNIHKVLDKHLEDAQSAFENELKKTTLLKLSQNLDV</sequence>
<name>A0A650EP37_9SPIO</name>
<dbReference type="FunFam" id="1.10.10.10:FF:000138">
    <property type="entry name" value="Rrf2 family transcriptional regulator"/>
    <property type="match status" value="1"/>
</dbReference>
<dbReference type="GO" id="GO:0005829">
    <property type="term" value="C:cytosol"/>
    <property type="evidence" value="ECO:0007669"/>
    <property type="project" value="TreeGrafter"/>
</dbReference>
<proteinExistence type="predicted"/>
<accession>A0A650EP37</accession>
<organism evidence="1">
    <name type="scientific">uncultured Spirochaetaceae bacterium</name>
    <dbReference type="NCBI Taxonomy" id="201186"/>
    <lineage>
        <taxon>Bacteria</taxon>
        <taxon>Pseudomonadati</taxon>
        <taxon>Spirochaetota</taxon>
        <taxon>Spirochaetia</taxon>
        <taxon>Spirochaetales</taxon>
        <taxon>Spirochaetaceae</taxon>
        <taxon>environmental samples</taxon>
    </lineage>
</organism>
<dbReference type="InterPro" id="IPR036388">
    <property type="entry name" value="WH-like_DNA-bd_sf"/>
</dbReference>
<dbReference type="PANTHER" id="PTHR33221:SF15">
    <property type="entry name" value="HTH-TYPE TRANSCRIPTIONAL REGULATOR YWGB-RELATED"/>
    <property type="match status" value="1"/>
</dbReference>
<dbReference type="InterPro" id="IPR036390">
    <property type="entry name" value="WH_DNA-bd_sf"/>
</dbReference>
<dbReference type="Pfam" id="PF02082">
    <property type="entry name" value="Rrf2"/>
    <property type="match status" value="1"/>
</dbReference>
<dbReference type="Gene3D" id="1.10.10.10">
    <property type="entry name" value="Winged helix-like DNA-binding domain superfamily/Winged helix DNA-binding domain"/>
    <property type="match status" value="1"/>
</dbReference>
<evidence type="ECO:0000313" key="1">
    <source>
        <dbReference type="EMBL" id="QGT51453.1"/>
    </source>
</evidence>
<dbReference type="PROSITE" id="PS51197">
    <property type="entry name" value="HTH_RRF2_2"/>
    <property type="match status" value="1"/>
</dbReference>
<dbReference type="SUPFAM" id="SSF46785">
    <property type="entry name" value="Winged helix' DNA-binding domain"/>
    <property type="match status" value="1"/>
</dbReference>
<dbReference type="AlphaFoldDB" id="A0A650EP37"/>
<dbReference type="PANTHER" id="PTHR33221">
    <property type="entry name" value="WINGED HELIX-TURN-HELIX TRANSCRIPTIONAL REGULATOR, RRF2 FAMILY"/>
    <property type="match status" value="1"/>
</dbReference>
<dbReference type="EMBL" id="MN577574">
    <property type="protein sequence ID" value="QGT51453.1"/>
    <property type="molecule type" value="Genomic_DNA"/>
</dbReference>
<protein>
    <submittedName>
        <fullName evidence="1">Rrf2 family transcriptional regulator</fullName>
    </submittedName>
</protein>